<comment type="catalytic activity">
    <reaction evidence="12 15">
        <text>[(1-&gt;4)-alpha-D-galacturonosyl methyl ester](n) + n H2O = [(1-&gt;4)-alpha-D-galacturonosyl](n) + n methanol + n H(+)</text>
        <dbReference type="Rhea" id="RHEA:22380"/>
        <dbReference type="Rhea" id="RHEA-COMP:14570"/>
        <dbReference type="Rhea" id="RHEA-COMP:14573"/>
        <dbReference type="ChEBI" id="CHEBI:15377"/>
        <dbReference type="ChEBI" id="CHEBI:15378"/>
        <dbReference type="ChEBI" id="CHEBI:17790"/>
        <dbReference type="ChEBI" id="CHEBI:140522"/>
        <dbReference type="ChEBI" id="CHEBI:140523"/>
        <dbReference type="EC" id="3.1.1.11"/>
    </reaction>
</comment>
<dbReference type="Pfam" id="PF01871">
    <property type="entry name" value="AMMECR1"/>
    <property type="match status" value="2"/>
</dbReference>
<evidence type="ECO:0000256" key="7">
    <source>
        <dbReference type="ARBA" id="ARBA00022729"/>
    </source>
</evidence>
<evidence type="ECO:0000313" key="18">
    <source>
        <dbReference type="Proteomes" id="UP000634136"/>
    </source>
</evidence>
<dbReference type="Gene3D" id="2.160.20.10">
    <property type="entry name" value="Single-stranded right-handed beta-helix, Pectin lyase-like"/>
    <property type="match status" value="1"/>
</dbReference>
<feature type="domain" description="AMMECR1" evidence="16">
    <location>
        <begin position="271"/>
        <end position="424"/>
    </location>
</feature>
<evidence type="ECO:0000256" key="11">
    <source>
        <dbReference type="ARBA" id="ARBA00023316"/>
    </source>
</evidence>
<dbReference type="AlphaFoldDB" id="A0A834X1I7"/>
<keyword evidence="6" id="KW-0964">Secreted</keyword>
<dbReference type="GO" id="GO:0045490">
    <property type="term" value="P:pectin catabolic process"/>
    <property type="evidence" value="ECO:0007669"/>
    <property type="project" value="UniProtKB-UniRule"/>
</dbReference>
<comment type="subcellular location">
    <subcellularLocation>
        <location evidence="1">Secreted</location>
        <location evidence="1">Cell wall</location>
    </subcellularLocation>
</comment>
<dbReference type="UniPathway" id="UPA00545">
    <property type="reaction ID" value="UER00823"/>
</dbReference>
<dbReference type="InterPro" id="IPR012334">
    <property type="entry name" value="Pectin_lyas_fold"/>
</dbReference>
<dbReference type="EMBL" id="JAAIUW010000004">
    <property type="protein sequence ID" value="KAF7836496.1"/>
    <property type="molecule type" value="Genomic_DNA"/>
</dbReference>
<dbReference type="InterPro" id="IPR027485">
    <property type="entry name" value="AMMECR1_N"/>
</dbReference>
<sequence>MGAFAEFCIVPFLMFLCFLFGDTASPNINTLQVCVDQKGMGSCFSTVQAAVNAVPDYSDQRTIISIHSGTYHEKVMVGKSKANITFKGEGYGSTIITWNDTAKSANGTFQSASVQVFASNFIAHNISFKNEAPIPRPGEEGAQAVAIRVSGDKAQFYGCGFFGAQDTLHDDEGRHYFKECFIQGSIDFIFGNGRSFYEDCQIDSIADSTQKFINGAVTAQGRSLDTDNTGFAFVNCNIGGKGRIWLGRAWGPYSRVIFAFTTMSDVIVPEGWNDFNVPSRDQTVFYGEYQCTGPGANMSTRPSYVRRLNDKEASPFLNTSYIDGDQCALRDRRFPPIQAKELPYLECTVSLLTDYEAANHYLDCALRDRRFPPIQAKELPYLECTVSLLTDYEAANHYLDWEVGKHGIIIEFNDPDYNTRRIPA</sequence>
<accession>A0A834X1I7</accession>
<dbReference type="EC" id="3.1.1.11" evidence="4 15"/>
<evidence type="ECO:0000256" key="5">
    <source>
        <dbReference type="ARBA" id="ARBA00022512"/>
    </source>
</evidence>
<dbReference type="InterPro" id="IPR011050">
    <property type="entry name" value="Pectin_lyase_fold/virulence"/>
</dbReference>
<reference evidence="17" key="1">
    <citation type="submission" date="2020-09" db="EMBL/GenBank/DDBJ databases">
        <title>Genome-Enabled Discovery of Anthraquinone Biosynthesis in Senna tora.</title>
        <authorList>
            <person name="Kang S.-H."/>
            <person name="Pandey R.P."/>
            <person name="Lee C.-M."/>
            <person name="Sim J.-S."/>
            <person name="Jeong J.-T."/>
            <person name="Choi B.-S."/>
            <person name="Jung M."/>
            <person name="Ginzburg D."/>
            <person name="Zhao K."/>
            <person name="Won S.Y."/>
            <person name="Oh T.-J."/>
            <person name="Yu Y."/>
            <person name="Kim N.-H."/>
            <person name="Lee O.R."/>
            <person name="Lee T.-H."/>
            <person name="Bashyal P."/>
            <person name="Kim T.-S."/>
            <person name="Lee W.-H."/>
            <person name="Kawkins C."/>
            <person name="Kim C.-K."/>
            <person name="Kim J.S."/>
            <person name="Ahn B.O."/>
            <person name="Rhee S.Y."/>
            <person name="Sohng J.K."/>
        </authorList>
    </citation>
    <scope>NUCLEOTIDE SEQUENCE</scope>
    <source>
        <tissue evidence="17">Leaf</tissue>
    </source>
</reference>
<evidence type="ECO:0000256" key="15">
    <source>
        <dbReference type="RuleBase" id="RU000589"/>
    </source>
</evidence>
<evidence type="ECO:0000256" key="4">
    <source>
        <dbReference type="ARBA" id="ARBA00013229"/>
    </source>
</evidence>
<dbReference type="PROSITE" id="PS00503">
    <property type="entry name" value="PECTINESTERASE_2"/>
    <property type="match status" value="1"/>
</dbReference>
<proteinExistence type="inferred from homology"/>
<evidence type="ECO:0000256" key="3">
    <source>
        <dbReference type="ARBA" id="ARBA00008891"/>
    </source>
</evidence>
<evidence type="ECO:0000256" key="14">
    <source>
        <dbReference type="PROSITE-ProRule" id="PRU10040"/>
    </source>
</evidence>
<evidence type="ECO:0000259" key="16">
    <source>
        <dbReference type="PROSITE" id="PS51112"/>
    </source>
</evidence>
<protein>
    <recommendedName>
        <fullName evidence="4 15">Pectinesterase</fullName>
        <ecNumber evidence="4 15">3.1.1.11</ecNumber>
    </recommendedName>
</protein>
<comment type="function">
    <text evidence="13">Acts in the modification of cell walls via demethylesterification of cell wall pectin.</text>
</comment>
<keyword evidence="5" id="KW-0134">Cell wall</keyword>
<comment type="pathway">
    <text evidence="2 15">Glycan metabolism; pectin degradation; 2-dehydro-3-deoxy-D-gluconate from pectin: step 1/5.</text>
</comment>
<evidence type="ECO:0000256" key="13">
    <source>
        <dbReference type="ARBA" id="ARBA00057335"/>
    </source>
</evidence>
<keyword evidence="8 15" id="KW-0378">Hydrolase</keyword>
<evidence type="ECO:0000256" key="6">
    <source>
        <dbReference type="ARBA" id="ARBA00022525"/>
    </source>
</evidence>
<dbReference type="FunFam" id="2.160.20.10:FF:000033">
    <property type="entry name" value="Pectinesterase"/>
    <property type="match status" value="1"/>
</dbReference>
<keyword evidence="11" id="KW-0961">Cell wall biogenesis/degradation</keyword>
<dbReference type="Proteomes" id="UP000634136">
    <property type="component" value="Unassembled WGS sequence"/>
</dbReference>
<dbReference type="SUPFAM" id="SSF51126">
    <property type="entry name" value="Pectin lyase-like"/>
    <property type="match status" value="1"/>
</dbReference>
<dbReference type="InterPro" id="IPR033131">
    <property type="entry name" value="Pectinesterase_Asp_AS"/>
</dbReference>
<dbReference type="PROSITE" id="PS51112">
    <property type="entry name" value="AMMECR1"/>
    <property type="match status" value="1"/>
</dbReference>
<evidence type="ECO:0000256" key="12">
    <source>
        <dbReference type="ARBA" id="ARBA00047928"/>
    </source>
</evidence>
<dbReference type="SUPFAM" id="SSF143447">
    <property type="entry name" value="AMMECR1-like"/>
    <property type="match status" value="2"/>
</dbReference>
<feature type="signal peptide" evidence="15">
    <location>
        <begin position="1"/>
        <end position="24"/>
    </location>
</feature>
<dbReference type="InterPro" id="IPR000070">
    <property type="entry name" value="Pectinesterase_cat"/>
</dbReference>
<name>A0A834X1I7_9FABA</name>
<evidence type="ECO:0000256" key="9">
    <source>
        <dbReference type="ARBA" id="ARBA00023085"/>
    </source>
</evidence>
<keyword evidence="7 15" id="KW-0732">Signal</keyword>
<gene>
    <name evidence="17" type="ORF">G2W53_011355</name>
</gene>
<evidence type="ECO:0000256" key="8">
    <source>
        <dbReference type="ARBA" id="ARBA00022801"/>
    </source>
</evidence>
<dbReference type="InterPro" id="IPR002733">
    <property type="entry name" value="AMMECR1_domain"/>
</dbReference>
<dbReference type="OrthoDB" id="2019149at2759"/>
<dbReference type="Pfam" id="PF01095">
    <property type="entry name" value="Pectinesterase"/>
    <property type="match status" value="1"/>
</dbReference>
<dbReference type="Gene3D" id="3.30.700.20">
    <property type="entry name" value="Hypothetical protein ph0010, domain 1"/>
    <property type="match status" value="2"/>
</dbReference>
<keyword evidence="18" id="KW-1185">Reference proteome</keyword>
<keyword evidence="10" id="KW-0325">Glycoprotein</keyword>
<dbReference type="PANTHER" id="PTHR31321">
    <property type="entry name" value="ACYL-COA THIOESTER HYDROLASE YBHC-RELATED"/>
    <property type="match status" value="1"/>
</dbReference>
<keyword evidence="9 15" id="KW-0063">Aspartyl esterase</keyword>
<comment type="similarity">
    <text evidence="3">Belongs to the pectinesterase family.</text>
</comment>
<evidence type="ECO:0000256" key="1">
    <source>
        <dbReference type="ARBA" id="ARBA00004191"/>
    </source>
</evidence>
<organism evidence="17 18">
    <name type="scientific">Senna tora</name>
    <dbReference type="NCBI Taxonomy" id="362788"/>
    <lineage>
        <taxon>Eukaryota</taxon>
        <taxon>Viridiplantae</taxon>
        <taxon>Streptophyta</taxon>
        <taxon>Embryophyta</taxon>
        <taxon>Tracheophyta</taxon>
        <taxon>Spermatophyta</taxon>
        <taxon>Magnoliopsida</taxon>
        <taxon>eudicotyledons</taxon>
        <taxon>Gunneridae</taxon>
        <taxon>Pentapetalae</taxon>
        <taxon>rosids</taxon>
        <taxon>fabids</taxon>
        <taxon>Fabales</taxon>
        <taxon>Fabaceae</taxon>
        <taxon>Caesalpinioideae</taxon>
        <taxon>Cassia clade</taxon>
        <taxon>Senna</taxon>
    </lineage>
</organism>
<dbReference type="PANTHER" id="PTHR31321:SF33">
    <property type="entry name" value="PECTINESTERASE 8-RELATED"/>
    <property type="match status" value="1"/>
</dbReference>
<dbReference type="GO" id="GO:0042545">
    <property type="term" value="P:cell wall modification"/>
    <property type="evidence" value="ECO:0007669"/>
    <property type="project" value="UniProtKB-UniRule"/>
</dbReference>
<comment type="caution">
    <text evidence="17">The sequence shown here is derived from an EMBL/GenBank/DDBJ whole genome shotgun (WGS) entry which is preliminary data.</text>
</comment>
<evidence type="ECO:0000256" key="2">
    <source>
        <dbReference type="ARBA" id="ARBA00005184"/>
    </source>
</evidence>
<evidence type="ECO:0000256" key="10">
    <source>
        <dbReference type="ARBA" id="ARBA00023180"/>
    </source>
</evidence>
<evidence type="ECO:0000313" key="17">
    <source>
        <dbReference type="EMBL" id="KAF7836496.1"/>
    </source>
</evidence>
<feature type="chain" id="PRO_5033114107" description="Pectinesterase" evidence="15">
    <location>
        <begin position="25"/>
        <end position="424"/>
    </location>
</feature>
<dbReference type="InterPro" id="IPR036071">
    <property type="entry name" value="AMMECR1_dom_sf"/>
</dbReference>
<feature type="active site" evidence="14">
    <location>
        <position position="187"/>
    </location>
</feature>
<dbReference type="GO" id="GO:0030599">
    <property type="term" value="F:pectinesterase activity"/>
    <property type="evidence" value="ECO:0007669"/>
    <property type="project" value="UniProtKB-UniRule"/>
</dbReference>